<dbReference type="PANTHER" id="PTHR36112:SF1">
    <property type="entry name" value="RIBOSOMAL RNA SMALL SUBUNIT METHYLTRANSFERASE J"/>
    <property type="match status" value="1"/>
</dbReference>
<dbReference type="Gene3D" id="3.40.50.150">
    <property type="entry name" value="Vaccinia Virus protein VP39"/>
    <property type="match status" value="1"/>
</dbReference>
<dbReference type="EMBL" id="DVGB01000025">
    <property type="protein sequence ID" value="HIR01027.1"/>
    <property type="molecule type" value="Genomic_DNA"/>
</dbReference>
<dbReference type="CDD" id="cd02440">
    <property type="entry name" value="AdoMet_MTases"/>
    <property type="match status" value="1"/>
</dbReference>
<organism evidence="3 4">
    <name type="scientific">Candidatus Aveggerthella stercoripullorum</name>
    <dbReference type="NCBI Taxonomy" id="2840688"/>
    <lineage>
        <taxon>Bacteria</taxon>
        <taxon>Bacillati</taxon>
        <taxon>Actinomycetota</taxon>
        <taxon>Coriobacteriia</taxon>
        <taxon>Eggerthellales</taxon>
        <taxon>Eggerthellaceae</taxon>
        <taxon>Eggerthellaceae incertae sedis</taxon>
        <taxon>Candidatus Aveggerthella</taxon>
    </lineage>
</organism>
<comment type="caution">
    <text evidence="1">Lacks conserved residue(s) required for the propagation of feature annotation.</text>
</comment>
<dbReference type="EC" id="2.1.1.242" evidence="1"/>
<feature type="binding site" evidence="1">
    <location>
        <begin position="139"/>
        <end position="140"/>
    </location>
    <ligand>
        <name>S-adenosyl-L-methionine</name>
        <dbReference type="ChEBI" id="CHEBI:59789"/>
    </ligand>
</feature>
<evidence type="ECO:0000256" key="2">
    <source>
        <dbReference type="SAM" id="MobiDB-lite"/>
    </source>
</evidence>
<dbReference type="Pfam" id="PF04445">
    <property type="entry name" value="SAM_MT"/>
    <property type="match status" value="1"/>
</dbReference>
<keyword evidence="1" id="KW-0949">S-adenosyl-L-methionine</keyword>
<feature type="region of interest" description="Disordered" evidence="2">
    <location>
        <begin position="1"/>
        <end position="20"/>
    </location>
</feature>
<keyword evidence="1" id="KW-0808">Transferase</keyword>
<protein>
    <recommendedName>
        <fullName evidence="1">Ribosomal RNA small subunit methyltransferase J</fullName>
        <ecNumber evidence="1">2.1.1.242</ecNumber>
    </recommendedName>
    <alternativeName>
        <fullName evidence="1">16S rRNA m2G1516 methyltransferase</fullName>
    </alternativeName>
    <alternativeName>
        <fullName evidence="1">rRNA (guanine-N(2)-)-methyltransferase</fullName>
    </alternativeName>
</protein>
<dbReference type="PANTHER" id="PTHR36112">
    <property type="entry name" value="RIBOSOMAL RNA SMALL SUBUNIT METHYLTRANSFERASE J"/>
    <property type="match status" value="1"/>
</dbReference>
<sequence>MDERDRTTSTPLAPSSSAKDAPALPDGLVVFAACPEYLSTAQHLAARLSTPLADTEPTGLALRLDADGLSLVGDGMTLRADLARMAPRIKPHNLHRELLVRAAKIKGESGPLTAVDATAGFGEDALLLAAAGFSVLLYERNPIIAALLEDALRRARALPSLQDAVSRMQFVAGDSLQALPELSIRPDVVYLDPMFPARTKSAQVKKKFQLLHHLERPCEDQDELLDAALSAHPRKIVIKRPSKGPYLADFAPSYSLAGKAVRYDCIVPPR</sequence>
<dbReference type="InterPro" id="IPR007536">
    <property type="entry name" value="16SrRNA_methylTrfase_J"/>
</dbReference>
<reference evidence="3" key="2">
    <citation type="journal article" date="2021" name="PeerJ">
        <title>Extensive microbial diversity within the chicken gut microbiome revealed by metagenomics and culture.</title>
        <authorList>
            <person name="Gilroy R."/>
            <person name="Ravi A."/>
            <person name="Getino M."/>
            <person name="Pursley I."/>
            <person name="Horton D.L."/>
            <person name="Alikhan N.F."/>
            <person name="Baker D."/>
            <person name="Gharbi K."/>
            <person name="Hall N."/>
            <person name="Watson M."/>
            <person name="Adriaenssens E.M."/>
            <person name="Foster-Nyarko E."/>
            <person name="Jarju S."/>
            <person name="Secka A."/>
            <person name="Antonio M."/>
            <person name="Oren A."/>
            <person name="Chaudhuri R.R."/>
            <person name="La Ragione R."/>
            <person name="Hildebrand F."/>
            <person name="Pallen M.J."/>
        </authorList>
    </citation>
    <scope>NUCLEOTIDE SEQUENCE</scope>
    <source>
        <strain evidence="3">ChiGjej1B1-2707</strain>
    </source>
</reference>
<comment type="catalytic activity">
    <reaction evidence="1">
        <text>guanosine(1516) in 16S rRNA + S-adenosyl-L-methionine = N(2)-methylguanosine(1516) in 16S rRNA + S-adenosyl-L-homocysteine + H(+)</text>
        <dbReference type="Rhea" id="RHEA:43220"/>
        <dbReference type="Rhea" id="RHEA-COMP:10412"/>
        <dbReference type="Rhea" id="RHEA-COMP:10413"/>
        <dbReference type="ChEBI" id="CHEBI:15378"/>
        <dbReference type="ChEBI" id="CHEBI:57856"/>
        <dbReference type="ChEBI" id="CHEBI:59789"/>
        <dbReference type="ChEBI" id="CHEBI:74269"/>
        <dbReference type="ChEBI" id="CHEBI:74481"/>
        <dbReference type="EC" id="2.1.1.242"/>
    </reaction>
</comment>
<evidence type="ECO:0000313" key="3">
    <source>
        <dbReference type="EMBL" id="HIR01027.1"/>
    </source>
</evidence>
<keyword evidence="1" id="KW-0963">Cytoplasm</keyword>
<keyword evidence="1 3" id="KW-0489">Methyltransferase</keyword>
<name>A0A9D0ZZ11_9ACTN</name>
<keyword evidence="1" id="KW-0698">rRNA processing</keyword>
<dbReference type="AlphaFoldDB" id="A0A9D0ZZ11"/>
<dbReference type="Proteomes" id="UP000824261">
    <property type="component" value="Unassembled WGS sequence"/>
</dbReference>
<dbReference type="InterPro" id="IPR029063">
    <property type="entry name" value="SAM-dependent_MTases_sf"/>
</dbReference>
<dbReference type="SUPFAM" id="SSF53335">
    <property type="entry name" value="S-adenosyl-L-methionine-dependent methyltransferases"/>
    <property type="match status" value="1"/>
</dbReference>
<gene>
    <name evidence="1" type="primary">rsmJ</name>
    <name evidence="3" type="ORF">IAA69_01985</name>
</gene>
<proteinExistence type="inferred from homology"/>
<comment type="caution">
    <text evidence="3">The sequence shown here is derived from an EMBL/GenBank/DDBJ whole genome shotgun (WGS) entry which is preliminary data.</text>
</comment>
<accession>A0A9D0ZZ11</accession>
<comment type="function">
    <text evidence="1">Specifically methylates the guanosine in position 1516 of 16S rRNA.</text>
</comment>
<evidence type="ECO:0000313" key="4">
    <source>
        <dbReference type="Proteomes" id="UP000824261"/>
    </source>
</evidence>
<dbReference type="GO" id="GO:0008990">
    <property type="term" value="F:rRNA (guanine-N2-)-methyltransferase activity"/>
    <property type="evidence" value="ECO:0007669"/>
    <property type="project" value="UniProtKB-UniRule"/>
</dbReference>
<comment type="subcellular location">
    <subcellularLocation>
        <location evidence="1">Cytoplasm</location>
    </subcellularLocation>
</comment>
<dbReference type="GO" id="GO:0005737">
    <property type="term" value="C:cytoplasm"/>
    <property type="evidence" value="ECO:0007669"/>
    <property type="project" value="UniProtKB-SubCell"/>
</dbReference>
<evidence type="ECO:0000256" key="1">
    <source>
        <dbReference type="HAMAP-Rule" id="MF_01523"/>
    </source>
</evidence>
<comment type="similarity">
    <text evidence="1">Belongs to the methyltransferase superfamily. RsmJ family.</text>
</comment>
<feature type="compositionally biased region" description="Low complexity" evidence="2">
    <location>
        <begin position="8"/>
        <end position="18"/>
    </location>
</feature>
<reference evidence="3" key="1">
    <citation type="submission" date="2020-10" db="EMBL/GenBank/DDBJ databases">
        <authorList>
            <person name="Gilroy R."/>
        </authorList>
    </citation>
    <scope>NUCLEOTIDE SEQUENCE</scope>
    <source>
        <strain evidence="3">ChiGjej1B1-2707</strain>
    </source>
</reference>
<dbReference type="HAMAP" id="MF_01523">
    <property type="entry name" value="16SrRNA_methyltr_J"/>
    <property type="match status" value="1"/>
</dbReference>
<feature type="binding site" evidence="1">
    <location>
        <position position="192"/>
    </location>
    <ligand>
        <name>S-adenosyl-L-methionine</name>
        <dbReference type="ChEBI" id="CHEBI:59789"/>
    </ligand>
</feature>